<dbReference type="EMBL" id="MU007057">
    <property type="protein sequence ID" value="KAF2427830.1"/>
    <property type="molecule type" value="Genomic_DNA"/>
</dbReference>
<keyword evidence="4" id="KW-1185">Reference proteome</keyword>
<evidence type="ECO:0000313" key="3">
    <source>
        <dbReference type="EMBL" id="KAF2427830.1"/>
    </source>
</evidence>
<comment type="caution">
    <text evidence="3">The sequence shown here is derived from an EMBL/GenBank/DDBJ whole genome shotgun (WGS) entry which is preliminary data.</text>
</comment>
<reference evidence="3" key="1">
    <citation type="journal article" date="2020" name="Stud. Mycol.">
        <title>101 Dothideomycetes genomes: a test case for predicting lifestyles and emergence of pathogens.</title>
        <authorList>
            <person name="Haridas S."/>
            <person name="Albert R."/>
            <person name="Binder M."/>
            <person name="Bloem J."/>
            <person name="Labutti K."/>
            <person name="Salamov A."/>
            <person name="Andreopoulos B."/>
            <person name="Baker S."/>
            <person name="Barry K."/>
            <person name="Bills G."/>
            <person name="Bluhm B."/>
            <person name="Cannon C."/>
            <person name="Castanera R."/>
            <person name="Culley D."/>
            <person name="Daum C."/>
            <person name="Ezra D."/>
            <person name="Gonzalez J."/>
            <person name="Henrissat B."/>
            <person name="Kuo A."/>
            <person name="Liang C."/>
            <person name="Lipzen A."/>
            <person name="Lutzoni F."/>
            <person name="Magnuson J."/>
            <person name="Mondo S."/>
            <person name="Nolan M."/>
            <person name="Ohm R."/>
            <person name="Pangilinan J."/>
            <person name="Park H.-J."/>
            <person name="Ramirez L."/>
            <person name="Alfaro M."/>
            <person name="Sun H."/>
            <person name="Tritt A."/>
            <person name="Yoshinaga Y."/>
            <person name="Zwiers L.-H."/>
            <person name="Turgeon B."/>
            <person name="Goodwin S."/>
            <person name="Spatafora J."/>
            <person name="Crous P."/>
            <person name="Grigoriev I."/>
        </authorList>
    </citation>
    <scope>NUCLEOTIDE SEQUENCE</scope>
    <source>
        <strain evidence="3">CBS 130266</strain>
    </source>
</reference>
<sequence>MKKERDKLAVSEKRYEDLRESKVKASEPGKEGVKLGVKRRAARQVVKALKRIQCYYTAGRDKLLYDKEGLDDNIWKSQMDLIRLNIDIERLEMEVRAKEEDMEMMEYRMIAKKFANLLVSKYFIEKGRDSDRELSEKEQKALSHNQEQLNALRPRLTAMEIDIDAREKEVAAKWCEERQATRDSEKRLFGIVMTTRPWEF</sequence>
<evidence type="ECO:0000313" key="4">
    <source>
        <dbReference type="Proteomes" id="UP000800235"/>
    </source>
</evidence>
<gene>
    <name evidence="3" type="ORF">EJ08DRAFT_333019</name>
</gene>
<dbReference type="Proteomes" id="UP000800235">
    <property type="component" value="Unassembled WGS sequence"/>
</dbReference>
<proteinExistence type="predicted"/>
<keyword evidence="1" id="KW-0175">Coiled coil</keyword>
<name>A0A9P4TWA8_9PEZI</name>
<organism evidence="3 4">
    <name type="scientific">Tothia fuscella</name>
    <dbReference type="NCBI Taxonomy" id="1048955"/>
    <lineage>
        <taxon>Eukaryota</taxon>
        <taxon>Fungi</taxon>
        <taxon>Dikarya</taxon>
        <taxon>Ascomycota</taxon>
        <taxon>Pezizomycotina</taxon>
        <taxon>Dothideomycetes</taxon>
        <taxon>Pleosporomycetidae</taxon>
        <taxon>Venturiales</taxon>
        <taxon>Cylindrosympodiaceae</taxon>
        <taxon>Tothia</taxon>
    </lineage>
</organism>
<dbReference type="AlphaFoldDB" id="A0A9P4TWA8"/>
<feature type="region of interest" description="Disordered" evidence="2">
    <location>
        <begin position="1"/>
        <end position="29"/>
    </location>
</feature>
<feature type="coiled-coil region" evidence="1">
    <location>
        <begin position="81"/>
        <end position="108"/>
    </location>
</feature>
<accession>A0A9P4TWA8</accession>
<evidence type="ECO:0000256" key="1">
    <source>
        <dbReference type="SAM" id="Coils"/>
    </source>
</evidence>
<protein>
    <submittedName>
        <fullName evidence="3">Uncharacterized protein</fullName>
    </submittedName>
</protein>
<evidence type="ECO:0000256" key="2">
    <source>
        <dbReference type="SAM" id="MobiDB-lite"/>
    </source>
</evidence>